<feature type="compositionally biased region" description="Polar residues" evidence="1">
    <location>
        <begin position="413"/>
        <end position="428"/>
    </location>
</feature>
<proteinExistence type="predicted"/>
<dbReference type="Proteomes" id="UP000262583">
    <property type="component" value="Chromosome"/>
</dbReference>
<dbReference type="AlphaFoldDB" id="A0A2Z4Y7Q2"/>
<gene>
    <name evidence="2" type="ORF">BRCON_2545</name>
</gene>
<name>A0A2Z4Y7Q2_SUMC1</name>
<evidence type="ECO:0000313" key="3">
    <source>
        <dbReference type="Proteomes" id="UP000262583"/>
    </source>
</evidence>
<dbReference type="KEGG" id="schv:BRCON_2545"/>
<reference evidence="2 3" key="1">
    <citation type="submission" date="2018-05" db="EMBL/GenBank/DDBJ databases">
        <title>A metagenomic window into the 2 km-deep terrestrial subsurface aquifer revealed taxonomically and functionally diverse microbial community comprising novel uncultured bacterial lineages.</title>
        <authorList>
            <person name="Kadnikov V.V."/>
            <person name="Mardanov A.V."/>
            <person name="Beletsky A.V."/>
            <person name="Banks D."/>
            <person name="Pimenov N.V."/>
            <person name="Frank Y.A."/>
            <person name="Karnachuk O.V."/>
            <person name="Ravin N.V."/>
        </authorList>
    </citation>
    <scope>NUCLEOTIDE SEQUENCE [LARGE SCALE GENOMIC DNA]</scope>
    <source>
        <strain evidence="2">BY</strain>
    </source>
</reference>
<organism evidence="2 3">
    <name type="scientific">Sumerlaea chitinivorans</name>
    <dbReference type="NCBI Taxonomy" id="2250252"/>
    <lineage>
        <taxon>Bacteria</taxon>
        <taxon>Candidatus Sumerlaeota</taxon>
        <taxon>Candidatus Sumerlaeia</taxon>
        <taxon>Candidatus Sumerlaeales</taxon>
        <taxon>Candidatus Sumerlaeaceae</taxon>
        <taxon>Candidatus Sumerlaea</taxon>
    </lineage>
</organism>
<sequence>MRRSIIQTIVLFLLFVGFFSAAVTLQHRNLEKVRLNPPFVETWLLSGRSGEMLRILALRYDLVAADFLWLRAIQSFGGRGMTNRDWRPIYNMFDTITELDPYFENAYTFGNMVVGDEGGHQREALELLNKGMFRLIRQYRIPFEGMYVAHWQMGDLKLARWYGRIASKRQDAPDWVPRIAAYIEVKAGSFYIGYDRFLGNLLQAVDGNDLVLQRIALEKLKEAIHKWNTSLLLRAIDEYTSSTGRSPRRVEDLAQMPELQNYEVARLSKIIAAVERRARAIGRDQGIHPDLLKEDVALPSPQELAQPLPPDSEAKSGKTLQDLRNEIFREGLVRNSGIPEDPYGSRYVLNLSYLGYPWGKREDAVSNEKRRDEFLQTLLNDVRKQIELRRKMLGRLPESLREVFHTDFNTTEPAGGTWSYNPATGDFRSSTRPDL</sequence>
<protein>
    <submittedName>
        <fullName evidence="2">Uncharacterized protein</fullName>
    </submittedName>
</protein>
<feature type="region of interest" description="Disordered" evidence="1">
    <location>
        <begin position="413"/>
        <end position="435"/>
    </location>
</feature>
<dbReference type="EMBL" id="CP030759">
    <property type="protein sequence ID" value="AXA37287.1"/>
    <property type="molecule type" value="Genomic_DNA"/>
</dbReference>
<evidence type="ECO:0000256" key="1">
    <source>
        <dbReference type="SAM" id="MobiDB-lite"/>
    </source>
</evidence>
<accession>A0A2Z4Y7Q2</accession>
<evidence type="ECO:0000313" key="2">
    <source>
        <dbReference type="EMBL" id="AXA37287.1"/>
    </source>
</evidence>